<gene>
    <name evidence="1" type="ORF">N658DRAFT_562466</name>
</gene>
<reference evidence="1" key="1">
    <citation type="journal article" date="2023" name="Mol. Phylogenet. Evol.">
        <title>Genome-scale phylogeny and comparative genomics of the fungal order Sordariales.</title>
        <authorList>
            <person name="Hensen N."/>
            <person name="Bonometti L."/>
            <person name="Westerberg I."/>
            <person name="Brannstrom I.O."/>
            <person name="Guillou S."/>
            <person name="Cros-Aarteil S."/>
            <person name="Calhoun S."/>
            <person name="Haridas S."/>
            <person name="Kuo A."/>
            <person name="Mondo S."/>
            <person name="Pangilinan J."/>
            <person name="Riley R."/>
            <person name="LaButti K."/>
            <person name="Andreopoulos B."/>
            <person name="Lipzen A."/>
            <person name="Chen C."/>
            <person name="Yan M."/>
            <person name="Daum C."/>
            <person name="Ng V."/>
            <person name="Clum A."/>
            <person name="Steindorff A."/>
            <person name="Ohm R.A."/>
            <person name="Martin F."/>
            <person name="Silar P."/>
            <person name="Natvig D.O."/>
            <person name="Lalanne C."/>
            <person name="Gautier V."/>
            <person name="Ament-Velasquez S.L."/>
            <person name="Kruys A."/>
            <person name="Hutchinson M.I."/>
            <person name="Powell A.J."/>
            <person name="Barry K."/>
            <person name="Miller A.N."/>
            <person name="Grigoriev I.V."/>
            <person name="Debuchy R."/>
            <person name="Gladieux P."/>
            <person name="Hiltunen Thoren M."/>
            <person name="Johannesson H."/>
        </authorList>
    </citation>
    <scope>NUCLEOTIDE SEQUENCE</scope>
    <source>
        <strain evidence="1">CBS 757.83</strain>
    </source>
</reference>
<reference evidence="1" key="2">
    <citation type="submission" date="2023-05" db="EMBL/GenBank/DDBJ databases">
        <authorList>
            <consortium name="Lawrence Berkeley National Laboratory"/>
            <person name="Steindorff A."/>
            <person name="Hensen N."/>
            <person name="Bonometti L."/>
            <person name="Westerberg I."/>
            <person name="Brannstrom I.O."/>
            <person name="Guillou S."/>
            <person name="Cros-Aarteil S."/>
            <person name="Calhoun S."/>
            <person name="Haridas S."/>
            <person name="Kuo A."/>
            <person name="Mondo S."/>
            <person name="Pangilinan J."/>
            <person name="Riley R."/>
            <person name="Labutti K."/>
            <person name="Andreopoulos B."/>
            <person name="Lipzen A."/>
            <person name="Chen C."/>
            <person name="Yanf M."/>
            <person name="Daum C."/>
            <person name="Ng V."/>
            <person name="Clum A."/>
            <person name="Ohm R."/>
            <person name="Martin F."/>
            <person name="Silar P."/>
            <person name="Natvig D."/>
            <person name="Lalanne C."/>
            <person name="Gautier V."/>
            <person name="Ament-Velasquez S.L."/>
            <person name="Kruys A."/>
            <person name="Hutchinson M.I."/>
            <person name="Powell A.J."/>
            <person name="Barry K."/>
            <person name="Miller A.N."/>
            <person name="Grigoriev I.V."/>
            <person name="Debuchy R."/>
            <person name="Gladieux P."/>
            <person name="Thoren M.H."/>
            <person name="Johannesson H."/>
        </authorList>
    </citation>
    <scope>NUCLEOTIDE SEQUENCE</scope>
    <source>
        <strain evidence="1">CBS 757.83</strain>
    </source>
</reference>
<dbReference type="Proteomes" id="UP001305647">
    <property type="component" value="Unassembled WGS sequence"/>
</dbReference>
<evidence type="ECO:0000313" key="1">
    <source>
        <dbReference type="EMBL" id="KAK4096398.1"/>
    </source>
</evidence>
<evidence type="ECO:0000313" key="2">
    <source>
        <dbReference type="Proteomes" id="UP001305647"/>
    </source>
</evidence>
<keyword evidence="2" id="KW-1185">Reference proteome</keyword>
<proteinExistence type="predicted"/>
<organism evidence="1 2">
    <name type="scientific">Parathielavia hyrcaniae</name>
    <dbReference type="NCBI Taxonomy" id="113614"/>
    <lineage>
        <taxon>Eukaryota</taxon>
        <taxon>Fungi</taxon>
        <taxon>Dikarya</taxon>
        <taxon>Ascomycota</taxon>
        <taxon>Pezizomycotina</taxon>
        <taxon>Sordariomycetes</taxon>
        <taxon>Sordariomycetidae</taxon>
        <taxon>Sordariales</taxon>
        <taxon>Chaetomiaceae</taxon>
        <taxon>Parathielavia</taxon>
    </lineage>
</organism>
<sequence length="115" mass="13038">MAIVPDSPSLWQWLVQRLPSSPLPFQPRQLWRQFGELIARTSFNHSWVKLELLVTVFQLIGEEKLRNPRCLAFQFRLASLGGLHTAVILIRAACSAGAERSTLAVDIQEDSRELV</sequence>
<name>A0AAN6PRG4_9PEZI</name>
<dbReference type="AlphaFoldDB" id="A0AAN6PRG4"/>
<dbReference type="EMBL" id="MU863716">
    <property type="protein sequence ID" value="KAK4096398.1"/>
    <property type="molecule type" value="Genomic_DNA"/>
</dbReference>
<accession>A0AAN6PRG4</accession>
<comment type="caution">
    <text evidence="1">The sequence shown here is derived from an EMBL/GenBank/DDBJ whole genome shotgun (WGS) entry which is preliminary data.</text>
</comment>
<protein>
    <submittedName>
        <fullName evidence="1">Uncharacterized protein</fullName>
    </submittedName>
</protein>